<keyword evidence="1" id="KW-0812">Transmembrane</keyword>
<accession>A0ABU8KTL8</accession>
<name>A0ABU8KTL8_9HYPH</name>
<keyword evidence="3" id="KW-1185">Reference proteome</keyword>
<dbReference type="Proteomes" id="UP001387293">
    <property type="component" value="Unassembled WGS sequence"/>
</dbReference>
<sequence length="161" mass="17442">MRLYGFLLFWSVLTATIAALSLGPSFAHVLESAPRLTQWSPALWREATVFNGQFLLFAIIGAPLDVAAVACPGLLAWLLREDRPAAWFALGATLLYALSLVLWFVLVKPANNVLATWVPGPIPDNFEAIRLRWETGHMAVTAAKAVGFVSLVVALLSIGRG</sequence>
<keyword evidence="1" id="KW-0472">Membrane</keyword>
<reference evidence="2 3" key="1">
    <citation type="submission" date="2022-12" db="EMBL/GenBank/DDBJ databases">
        <authorList>
            <person name="Muema E."/>
        </authorList>
    </citation>
    <scope>NUCLEOTIDE SEQUENCE [LARGE SCALE GENOMIC DNA]</scope>
    <source>
        <strain evidence="3">1326</strain>
    </source>
</reference>
<dbReference type="RefSeq" id="WP_337105425.1">
    <property type="nucleotide sequence ID" value="NZ_JAPYKS010000003.1"/>
</dbReference>
<keyword evidence="1" id="KW-1133">Transmembrane helix</keyword>
<evidence type="ECO:0000313" key="2">
    <source>
        <dbReference type="EMBL" id="MEI9408264.1"/>
    </source>
</evidence>
<evidence type="ECO:0000256" key="1">
    <source>
        <dbReference type="SAM" id="Phobius"/>
    </source>
</evidence>
<protein>
    <submittedName>
        <fullName evidence="2">DUF1772 domain-containing protein</fullName>
    </submittedName>
</protein>
<comment type="caution">
    <text evidence="2">The sequence shown here is derived from an EMBL/GenBank/DDBJ whole genome shotgun (WGS) entry which is preliminary data.</text>
</comment>
<feature type="transmembrane region" description="Helical" evidence="1">
    <location>
        <begin position="86"/>
        <end position="106"/>
    </location>
</feature>
<gene>
    <name evidence="2" type="ORF">O7A60_05720</name>
</gene>
<dbReference type="EMBL" id="JAPYKS010000003">
    <property type="protein sequence ID" value="MEI9408264.1"/>
    <property type="molecule type" value="Genomic_DNA"/>
</dbReference>
<feature type="transmembrane region" description="Helical" evidence="1">
    <location>
        <begin position="138"/>
        <end position="158"/>
    </location>
</feature>
<feature type="transmembrane region" description="Helical" evidence="1">
    <location>
        <begin position="54"/>
        <end position="79"/>
    </location>
</feature>
<evidence type="ECO:0000313" key="3">
    <source>
        <dbReference type="Proteomes" id="UP001387293"/>
    </source>
</evidence>
<organism evidence="2 3">
    <name type="scientific">Mesorhizobium salmacidum</name>
    <dbReference type="NCBI Taxonomy" id="3015171"/>
    <lineage>
        <taxon>Bacteria</taxon>
        <taxon>Pseudomonadati</taxon>
        <taxon>Pseudomonadota</taxon>
        <taxon>Alphaproteobacteria</taxon>
        <taxon>Hyphomicrobiales</taxon>
        <taxon>Phyllobacteriaceae</taxon>
        <taxon>Mesorhizobium</taxon>
    </lineage>
</organism>
<proteinExistence type="predicted"/>